<organism evidence="2 3">
    <name type="scientific">Verruconis gallopava</name>
    <dbReference type="NCBI Taxonomy" id="253628"/>
    <lineage>
        <taxon>Eukaryota</taxon>
        <taxon>Fungi</taxon>
        <taxon>Dikarya</taxon>
        <taxon>Ascomycota</taxon>
        <taxon>Pezizomycotina</taxon>
        <taxon>Dothideomycetes</taxon>
        <taxon>Pleosporomycetidae</taxon>
        <taxon>Venturiales</taxon>
        <taxon>Sympoventuriaceae</taxon>
        <taxon>Verruconis</taxon>
    </lineage>
</organism>
<dbReference type="AlphaFoldDB" id="A0A0D1Y2L2"/>
<proteinExistence type="predicted"/>
<protein>
    <submittedName>
        <fullName evidence="2">Uncharacterized protein</fullName>
    </submittedName>
</protein>
<evidence type="ECO:0000313" key="2">
    <source>
        <dbReference type="EMBL" id="KIW09291.1"/>
    </source>
</evidence>
<feature type="transmembrane region" description="Helical" evidence="1">
    <location>
        <begin position="80"/>
        <end position="105"/>
    </location>
</feature>
<evidence type="ECO:0000313" key="3">
    <source>
        <dbReference type="Proteomes" id="UP000053259"/>
    </source>
</evidence>
<keyword evidence="1" id="KW-0472">Membrane</keyword>
<dbReference type="GeneID" id="27308181"/>
<dbReference type="InParanoid" id="A0A0D1Y2L2"/>
<keyword evidence="1" id="KW-1133">Transmembrane helix</keyword>
<reference evidence="2 3" key="1">
    <citation type="submission" date="2015-01" db="EMBL/GenBank/DDBJ databases">
        <title>The Genome Sequence of Ochroconis gallopava CBS43764.</title>
        <authorList>
            <consortium name="The Broad Institute Genomics Platform"/>
            <person name="Cuomo C."/>
            <person name="de Hoog S."/>
            <person name="Gorbushina A."/>
            <person name="Stielow B."/>
            <person name="Teixiera M."/>
            <person name="Abouelleil A."/>
            <person name="Chapman S.B."/>
            <person name="Priest M."/>
            <person name="Young S.K."/>
            <person name="Wortman J."/>
            <person name="Nusbaum C."/>
            <person name="Birren B."/>
        </authorList>
    </citation>
    <scope>NUCLEOTIDE SEQUENCE [LARGE SCALE GENOMIC DNA]</scope>
    <source>
        <strain evidence="2 3">CBS 43764</strain>
    </source>
</reference>
<keyword evidence="1" id="KW-0812">Transmembrane</keyword>
<dbReference type="VEuPathDB" id="FungiDB:PV09_00208"/>
<gene>
    <name evidence="2" type="ORF">PV09_00208</name>
</gene>
<name>A0A0D1Y2L2_9PEZI</name>
<dbReference type="Proteomes" id="UP000053259">
    <property type="component" value="Unassembled WGS sequence"/>
</dbReference>
<evidence type="ECO:0000256" key="1">
    <source>
        <dbReference type="SAM" id="Phobius"/>
    </source>
</evidence>
<dbReference type="RefSeq" id="XP_016219160.1">
    <property type="nucleotide sequence ID" value="XM_016352903.1"/>
</dbReference>
<sequence length="129" mass="14347">MVATVSSFRSLSLPTSLWLSRSYTQFQQRFVMSFYAPIKYVPRPATSLIHHPLSSSFLECLSKSPSTSLKRNEIMSLAYLGVRMGCFLAMIETLTLLIAVLAIWLGQPNTRQTVGQKALTSRSGLCALQ</sequence>
<keyword evidence="3" id="KW-1185">Reference proteome</keyword>
<accession>A0A0D1Y2L2</accession>
<dbReference type="HOGENOM" id="CLU_1950478_0_0_1"/>
<dbReference type="EMBL" id="KN847529">
    <property type="protein sequence ID" value="KIW09291.1"/>
    <property type="molecule type" value="Genomic_DNA"/>
</dbReference>